<organism evidence="2 3">
    <name type="scientific">Helicovermis profundi</name>
    <dbReference type="NCBI Taxonomy" id="3065157"/>
    <lineage>
        <taxon>Bacteria</taxon>
        <taxon>Bacillati</taxon>
        <taxon>Bacillota</taxon>
        <taxon>Clostridia</taxon>
        <taxon>Helicovermis</taxon>
    </lineage>
</organism>
<accession>A0AAU9EGT6</accession>
<dbReference type="EMBL" id="AP028654">
    <property type="protein sequence ID" value="BEP29972.1"/>
    <property type="molecule type" value="Genomic_DNA"/>
</dbReference>
<feature type="domain" description="2-oxoacid dehydrogenase acyltransferase catalytic" evidence="1">
    <location>
        <begin position="185"/>
        <end position="268"/>
    </location>
</feature>
<dbReference type="GO" id="GO:0016746">
    <property type="term" value="F:acyltransferase activity"/>
    <property type="evidence" value="ECO:0007669"/>
    <property type="project" value="InterPro"/>
</dbReference>
<dbReference type="SUPFAM" id="SSF52777">
    <property type="entry name" value="CoA-dependent acyltransferases"/>
    <property type="match status" value="1"/>
</dbReference>
<name>A0AAU9EGT6_9FIRM</name>
<evidence type="ECO:0000313" key="2">
    <source>
        <dbReference type="EMBL" id="BEP29972.1"/>
    </source>
</evidence>
<dbReference type="Gene3D" id="3.30.559.10">
    <property type="entry name" value="Chloramphenicol acetyltransferase-like domain"/>
    <property type="match status" value="1"/>
</dbReference>
<dbReference type="InterPro" id="IPR001078">
    <property type="entry name" value="2-oxoacid_DH_actylTfrase"/>
</dbReference>
<protein>
    <recommendedName>
        <fullName evidence="1">2-oxoacid dehydrogenase acyltransferase catalytic domain-containing protein</fullName>
    </recommendedName>
</protein>
<sequence>MGIYNRNDGTYIKELPTYIKAFPFIMRRRLDASIYFSQKIDLTNTIEFSEKNNIKIFHIFLAALTKIGFEKENMNRFVVGKRIYKRNEFKIAFVAKRKLDEESEELSLKVEFDKKDNIYDVEKKVKNKVNIVKKGDSFNADKSLDILIKLPKLITTFIFFIVRKIDELGFLTKKFIDDNPLFVSVFVTNVGSIGLDAPFHHMFEFGTTSIFASLGKIHKDYIIDENENIRIADVVNVNFTIDERIVDGIYMAKSLELFKKYMENPSLLE</sequence>
<keyword evidence="3" id="KW-1185">Reference proteome</keyword>
<dbReference type="Proteomes" id="UP001321786">
    <property type="component" value="Chromosome"/>
</dbReference>
<evidence type="ECO:0000313" key="3">
    <source>
        <dbReference type="Proteomes" id="UP001321786"/>
    </source>
</evidence>
<gene>
    <name evidence="2" type="ORF">HLPR_23030</name>
</gene>
<reference evidence="2 3" key="1">
    <citation type="submission" date="2023-08" db="EMBL/GenBank/DDBJ databases">
        <title>Helicovermis profunda gen. nov., sp. nov., a novel mesophilic, fermentative bacterium within the Bacillota from a deep-sea hydrothermal vent chimney.</title>
        <authorList>
            <person name="Miyazaki U."/>
            <person name="Mizutani D."/>
            <person name="Hashimoto Y."/>
            <person name="Tame A."/>
            <person name="Sawayama S."/>
            <person name="Miyazaki J."/>
            <person name="Takai K."/>
            <person name="Nakagawa S."/>
        </authorList>
    </citation>
    <scope>NUCLEOTIDE SEQUENCE [LARGE SCALE GENOMIC DNA]</scope>
    <source>
        <strain evidence="2 3">S502</strain>
    </source>
</reference>
<dbReference type="Pfam" id="PF00198">
    <property type="entry name" value="2-oxoacid_dh"/>
    <property type="match status" value="1"/>
</dbReference>
<dbReference type="RefSeq" id="WP_338535577.1">
    <property type="nucleotide sequence ID" value="NZ_AP028654.1"/>
</dbReference>
<evidence type="ECO:0000259" key="1">
    <source>
        <dbReference type="Pfam" id="PF00198"/>
    </source>
</evidence>
<dbReference type="AlphaFoldDB" id="A0AAU9EGT6"/>
<dbReference type="InterPro" id="IPR023213">
    <property type="entry name" value="CAT-like_dom_sf"/>
</dbReference>
<proteinExistence type="predicted"/>
<dbReference type="KEGG" id="hprf:HLPR_23030"/>